<sequence length="231" mass="25733">MTSATTPSAATDGRGEVDQRRTLSELYALLATCFAHPDETFHRAASSGEFEAQVRTRLERLERLEPDTDTDADADPLPAPSPPVEPDLDAHRKAYLRTFEGFDGPSAPPVESVYEPWWDGQERELLSGPAAVDAERRYEAIDADLPDVYPADHLAVLLEYASLALEAGRDDEYADFHARHFDWIDAFADRVDETADAPFYEWTVDVLETVVLTAERRYLTDKAGEDRGDAG</sequence>
<dbReference type="STRING" id="1227454.C446_06550"/>
<dbReference type="eggNOG" id="arCOG01506">
    <property type="taxonomic scope" value="Archaea"/>
</dbReference>
<reference evidence="3 4" key="1">
    <citation type="journal article" date="2014" name="PLoS Genet.">
        <title>Phylogenetically driven sequencing of extremely halophilic archaea reveals strategies for static and dynamic osmo-response.</title>
        <authorList>
            <person name="Becker E.A."/>
            <person name="Seitzer P.M."/>
            <person name="Tritt A."/>
            <person name="Larsen D."/>
            <person name="Krusor M."/>
            <person name="Yao A.I."/>
            <person name="Wu D."/>
            <person name="Madern D."/>
            <person name="Eisen J.A."/>
            <person name="Darling A.E."/>
            <person name="Facciotti M.T."/>
        </authorList>
    </citation>
    <scope>NUCLEOTIDE SEQUENCE [LARGE SCALE GENOMIC DNA]</scope>
    <source>
        <strain evidence="3 4">JCM 10879</strain>
    </source>
</reference>
<accession>M0M5E0</accession>
<dbReference type="InterPro" id="IPR020945">
    <property type="entry name" value="DMSO/NO3_reduct_chaperone"/>
</dbReference>
<organism evidence="3 4">
    <name type="scientific">Halobiforma nitratireducens JCM 10879</name>
    <dbReference type="NCBI Taxonomy" id="1227454"/>
    <lineage>
        <taxon>Archaea</taxon>
        <taxon>Methanobacteriati</taxon>
        <taxon>Methanobacteriota</taxon>
        <taxon>Stenosarchaea group</taxon>
        <taxon>Halobacteria</taxon>
        <taxon>Halobacteriales</taxon>
        <taxon>Natrialbaceae</taxon>
        <taxon>Halobiforma</taxon>
    </lineage>
</organism>
<proteinExistence type="predicted"/>
<evidence type="ECO:0000256" key="1">
    <source>
        <dbReference type="ARBA" id="ARBA00023186"/>
    </source>
</evidence>
<dbReference type="Proteomes" id="UP000011607">
    <property type="component" value="Unassembled WGS sequence"/>
</dbReference>
<keyword evidence="4" id="KW-1185">Reference proteome</keyword>
<evidence type="ECO:0000256" key="2">
    <source>
        <dbReference type="SAM" id="MobiDB-lite"/>
    </source>
</evidence>
<dbReference type="PANTHER" id="PTHR34227:SF1">
    <property type="entry name" value="DIMETHYL SULFOXIDE REDUCTASE CHAPERONE-RELATED"/>
    <property type="match status" value="1"/>
</dbReference>
<dbReference type="Gene3D" id="1.10.3480.10">
    <property type="entry name" value="TorD-like"/>
    <property type="match status" value="1"/>
</dbReference>
<comment type="caution">
    <text evidence="3">The sequence shown here is derived from an EMBL/GenBank/DDBJ whole genome shotgun (WGS) entry which is preliminary data.</text>
</comment>
<name>M0M5E0_9EURY</name>
<dbReference type="InterPro" id="IPR036411">
    <property type="entry name" value="TorD-like_sf"/>
</dbReference>
<dbReference type="OrthoDB" id="204635at2157"/>
<keyword evidence="1" id="KW-0143">Chaperone</keyword>
<gene>
    <name evidence="3" type="ORF">C446_06550</name>
</gene>
<evidence type="ECO:0000313" key="3">
    <source>
        <dbReference type="EMBL" id="EMA41007.1"/>
    </source>
</evidence>
<dbReference type="EMBL" id="AOMA01000069">
    <property type="protein sequence ID" value="EMA41007.1"/>
    <property type="molecule type" value="Genomic_DNA"/>
</dbReference>
<dbReference type="RefSeq" id="WP_006672256.1">
    <property type="nucleotide sequence ID" value="NZ_AOMA01000069.1"/>
</dbReference>
<feature type="region of interest" description="Disordered" evidence="2">
    <location>
        <begin position="63"/>
        <end position="88"/>
    </location>
</feature>
<dbReference type="AlphaFoldDB" id="M0M5E0"/>
<dbReference type="InterPro" id="IPR050289">
    <property type="entry name" value="TorD/DmsD_chaperones"/>
</dbReference>
<dbReference type="Pfam" id="PF02613">
    <property type="entry name" value="Nitrate_red_del"/>
    <property type="match status" value="1"/>
</dbReference>
<dbReference type="PANTHER" id="PTHR34227">
    <property type="entry name" value="CHAPERONE PROTEIN YCDY"/>
    <property type="match status" value="1"/>
</dbReference>
<evidence type="ECO:0000313" key="4">
    <source>
        <dbReference type="Proteomes" id="UP000011607"/>
    </source>
</evidence>
<protein>
    <submittedName>
        <fullName evidence="3">Uncharacterized protein</fullName>
    </submittedName>
</protein>
<dbReference type="SUPFAM" id="SSF89155">
    <property type="entry name" value="TorD-like"/>
    <property type="match status" value="1"/>
</dbReference>